<feature type="domain" description="RxLR effector PexRD54 WY" evidence="8">
    <location>
        <begin position="372"/>
        <end position="412"/>
    </location>
</feature>
<dbReference type="Proteomes" id="UP000282087">
    <property type="component" value="Unassembled WGS sequence"/>
</dbReference>
<evidence type="ECO:0000313" key="9">
    <source>
        <dbReference type="EMBL" id="RMX68021.1"/>
    </source>
</evidence>
<reference evidence="9 10" key="1">
    <citation type="submission" date="2018-06" db="EMBL/GenBank/DDBJ databases">
        <title>Comparative genomics of downy mildews reveals potential adaptations to biotrophy.</title>
        <authorList>
            <person name="Fletcher K."/>
            <person name="Klosterman S.J."/>
            <person name="Derevnina L."/>
            <person name="Martin F."/>
            <person name="Koike S."/>
            <person name="Reyes Chin-Wo S."/>
            <person name="Mou B."/>
            <person name="Michelmore R."/>
        </authorList>
    </citation>
    <scope>NUCLEOTIDE SEQUENCE [LARGE SCALE GENOMIC DNA]</scope>
    <source>
        <strain evidence="9 10">R14</strain>
    </source>
</reference>
<dbReference type="GO" id="GO:0005576">
    <property type="term" value="C:extracellular region"/>
    <property type="evidence" value="ECO:0007669"/>
    <property type="project" value="UniProtKB-SubCell"/>
</dbReference>
<evidence type="ECO:0000256" key="7">
    <source>
        <dbReference type="SAM" id="MobiDB-lite"/>
    </source>
</evidence>
<name>A0A3M6VPP0_9STRA</name>
<organism evidence="9 10">
    <name type="scientific">Peronospora effusa</name>
    <dbReference type="NCBI Taxonomy" id="542832"/>
    <lineage>
        <taxon>Eukaryota</taxon>
        <taxon>Sar</taxon>
        <taxon>Stramenopiles</taxon>
        <taxon>Oomycota</taxon>
        <taxon>Peronosporomycetes</taxon>
        <taxon>Peronosporales</taxon>
        <taxon>Peronosporaceae</taxon>
        <taxon>Peronospora</taxon>
    </lineage>
</organism>
<feature type="region of interest" description="Disordered" evidence="7">
    <location>
        <begin position="467"/>
        <end position="523"/>
    </location>
</feature>
<dbReference type="VEuPathDB" id="FungiDB:DD237_005056"/>
<dbReference type="InterPro" id="IPR054463">
    <property type="entry name" value="PexRD54_WY"/>
</dbReference>
<keyword evidence="6" id="KW-0843">Virulence</keyword>
<comment type="similarity">
    <text evidence="3">Belongs to the RxLR effector family.</text>
</comment>
<evidence type="ECO:0000256" key="6">
    <source>
        <dbReference type="ARBA" id="ARBA00023026"/>
    </source>
</evidence>
<evidence type="ECO:0000256" key="1">
    <source>
        <dbReference type="ARBA" id="ARBA00004340"/>
    </source>
</evidence>
<proteinExistence type="inferred from homology"/>
<keyword evidence="5" id="KW-0732">Signal</keyword>
<keyword evidence="10" id="KW-1185">Reference proteome</keyword>
<comment type="subcellular location">
    <subcellularLocation>
        <location evidence="1">Host cell</location>
    </subcellularLocation>
    <subcellularLocation>
        <location evidence="2">Secreted</location>
    </subcellularLocation>
</comment>
<protein>
    <recommendedName>
        <fullName evidence="8">RxLR effector PexRD54 WY domain-containing protein</fullName>
    </recommendedName>
</protein>
<evidence type="ECO:0000256" key="2">
    <source>
        <dbReference type="ARBA" id="ARBA00004613"/>
    </source>
</evidence>
<evidence type="ECO:0000256" key="3">
    <source>
        <dbReference type="ARBA" id="ARBA00010400"/>
    </source>
</evidence>
<evidence type="ECO:0000256" key="4">
    <source>
        <dbReference type="ARBA" id="ARBA00022525"/>
    </source>
</evidence>
<gene>
    <name evidence="9" type="ORF">DD238_000140</name>
</gene>
<dbReference type="Pfam" id="PF22748">
    <property type="entry name" value="PexRD54_WY"/>
    <property type="match status" value="1"/>
</dbReference>
<dbReference type="AlphaFoldDB" id="A0A3M6VPP0"/>
<dbReference type="EMBL" id="QLLG01000154">
    <property type="protein sequence ID" value="RMX68021.1"/>
    <property type="molecule type" value="Genomic_DNA"/>
</dbReference>
<accession>A0A3M6VPP0</accession>
<evidence type="ECO:0000256" key="5">
    <source>
        <dbReference type="ARBA" id="ARBA00022729"/>
    </source>
</evidence>
<evidence type="ECO:0000313" key="10">
    <source>
        <dbReference type="Proteomes" id="UP000282087"/>
    </source>
</evidence>
<keyword evidence="4" id="KW-0964">Secreted</keyword>
<dbReference type="GO" id="GO:0043657">
    <property type="term" value="C:host cell"/>
    <property type="evidence" value="ECO:0007669"/>
    <property type="project" value="UniProtKB-SubCell"/>
</dbReference>
<sequence length="523" mass="60198">MIALPEEFNSVLGEWHLPRFKGLSEEEQKAEAAKLAPRIKAMNEEFADLTRAMESRNIFAGSRDSQYEDDPKIVAKVMFVMLASRFQGDDLASVLVAGRKIEYVKSVARKMIDLQIEKWVELKKDPATVFELLQLHQLDVNPIKSLLFQKWVAFVQLRYPNPKKMADQCSVAGTKTGIAKIVSERLLGHQLSLWGKEKIGNPESFYKLLELQQTGDKLFESPLFPRWVDFLKSRYKKMYEYEMLSFLAGQYKPVDLIRALVAGTKVPKEAQLATRVLKCQVREWVRNESSEKEVFELLQIHQGEGDPFQRPLFFVWVNFVKLKYEKSLEEAEMKMFIFLEDYCKGDDLAKVLVAATKIDSTKLLAEQRLNSQIDVWVEERRDAASVFKLLELHQKSDNLFASPLFFTWVTFVRSRFSDDLEATKAMISTLRGVYEGEGDLVRVLAEGAKIERMKAVAETLQKALNEGSPKVLKRHDNDASEPPLQKRQKIDMELPTLKRQHSFDLNDPLPETESNLDLPPREN</sequence>
<comment type="caution">
    <text evidence="9">The sequence shown here is derived from an EMBL/GenBank/DDBJ whole genome shotgun (WGS) entry which is preliminary data.</text>
</comment>
<evidence type="ECO:0000259" key="8">
    <source>
        <dbReference type="Pfam" id="PF22748"/>
    </source>
</evidence>